<feature type="compositionally biased region" description="Acidic residues" evidence="1">
    <location>
        <begin position="130"/>
        <end position="152"/>
    </location>
</feature>
<organism evidence="2 3">
    <name type="scientific">Alectoria fallacina</name>
    <dbReference type="NCBI Taxonomy" id="1903189"/>
    <lineage>
        <taxon>Eukaryota</taxon>
        <taxon>Fungi</taxon>
        <taxon>Dikarya</taxon>
        <taxon>Ascomycota</taxon>
        <taxon>Pezizomycotina</taxon>
        <taxon>Lecanoromycetes</taxon>
        <taxon>OSLEUM clade</taxon>
        <taxon>Lecanoromycetidae</taxon>
        <taxon>Lecanorales</taxon>
        <taxon>Lecanorineae</taxon>
        <taxon>Parmeliaceae</taxon>
        <taxon>Alectoria</taxon>
    </lineage>
</organism>
<evidence type="ECO:0000256" key="1">
    <source>
        <dbReference type="SAM" id="MobiDB-lite"/>
    </source>
</evidence>
<sequence length="635" mass="71251">MVYRRKQSKPNGAERSRLQATLTIKNSPDKRSPLVALPAEVQGIITSHLVQFRDLNHLCCTCKTWSAIVLPALYHTVELKVPLKWDRLPSLENLLASSSEGFKYTRCLKIVTKQYSLEDDVYGNGGNVPETDDEESEDDPTDEEGVETDTEEDDVDGAFKIYLPNKRASSALNALICVLIARLSPQQLHIFSWEHACSLDTLTLSRLLKHQGASMRTLNFRQYNGSWEKADLVKFEMDGLSTLCIPELDAHGDWPFDLVAKNHKSLRHLQIGTESDLALKYANEGHLDSDETARSDMTGTFAESINLKFDGLNAPFSSNPPLRLESLSLIGLDVNVLTTASVEPVIDFSSLGMLTLESCVGLQATFPLLLGSGPGRPKSKSKLRLHTFVIRHENTTNEFAKGLETFLLSLKPLTNLHVLIEGRYEMAIELRKVLKVHGKRLRSLIWDDRHDPRLKLQAVTTVFPYDHEHVELIAKHCTGLKALGIPLDWKDIIAFSFSKLKRLQTLNVRNLPGAKVIRSWLPEDYMLEGLGTMLLNIITKNTRIGGVPVLKTLAVGASTYADVRMGMSHYHPSKVSTFLQLRIYHVNYDCRYQNSLSPKLHLIARGTPADAWGNAENLDIFKLYWLDGALDESMI</sequence>
<dbReference type="CDD" id="cd09917">
    <property type="entry name" value="F-box_SF"/>
    <property type="match status" value="1"/>
</dbReference>
<dbReference type="AlphaFoldDB" id="A0A8H3GBP2"/>
<gene>
    <name evidence="2" type="ORF">ALECFALPRED_006987</name>
</gene>
<protein>
    <recommendedName>
        <fullName evidence="4">F-box domain-containing protein</fullName>
    </recommendedName>
</protein>
<proteinExistence type="predicted"/>
<name>A0A8H3GBP2_9LECA</name>
<feature type="region of interest" description="Disordered" evidence="1">
    <location>
        <begin position="121"/>
        <end position="152"/>
    </location>
</feature>
<dbReference type="OrthoDB" id="5384871at2759"/>
<accession>A0A8H3GBP2</accession>
<dbReference type="Proteomes" id="UP000664203">
    <property type="component" value="Unassembled WGS sequence"/>
</dbReference>
<evidence type="ECO:0008006" key="4">
    <source>
        <dbReference type="Google" id="ProtNLM"/>
    </source>
</evidence>
<evidence type="ECO:0000313" key="3">
    <source>
        <dbReference type="Proteomes" id="UP000664203"/>
    </source>
</evidence>
<comment type="caution">
    <text evidence="2">The sequence shown here is derived from an EMBL/GenBank/DDBJ whole genome shotgun (WGS) entry which is preliminary data.</text>
</comment>
<dbReference type="EMBL" id="CAJPDR010000454">
    <property type="protein sequence ID" value="CAF9936808.1"/>
    <property type="molecule type" value="Genomic_DNA"/>
</dbReference>
<evidence type="ECO:0000313" key="2">
    <source>
        <dbReference type="EMBL" id="CAF9936808.1"/>
    </source>
</evidence>
<dbReference type="InterPro" id="IPR036047">
    <property type="entry name" value="F-box-like_dom_sf"/>
</dbReference>
<dbReference type="SUPFAM" id="SSF81383">
    <property type="entry name" value="F-box domain"/>
    <property type="match status" value="1"/>
</dbReference>
<reference evidence="2" key="1">
    <citation type="submission" date="2021-03" db="EMBL/GenBank/DDBJ databases">
        <authorList>
            <person name="Tagirdzhanova G."/>
        </authorList>
    </citation>
    <scope>NUCLEOTIDE SEQUENCE</scope>
</reference>
<keyword evidence="3" id="KW-1185">Reference proteome</keyword>